<evidence type="ECO:0000313" key="1">
    <source>
        <dbReference type="EMBL" id="MDB7933793.1"/>
    </source>
</evidence>
<evidence type="ECO:0000313" key="2">
    <source>
        <dbReference type="Proteomes" id="UP001211173"/>
    </source>
</evidence>
<gene>
    <name evidence="1" type="ORF">PNE06_11995</name>
</gene>
<reference evidence="1" key="1">
    <citation type="submission" date="2023-01" db="EMBL/GenBank/DDBJ databases">
        <title>Human gut microbiome strain richness.</title>
        <authorList>
            <person name="Chen-Liaw A."/>
        </authorList>
    </citation>
    <scope>NUCLEOTIDE SEQUENCE</scope>
    <source>
        <strain evidence="1">1001287st1_F4_1001285I_161205</strain>
    </source>
</reference>
<dbReference type="Proteomes" id="UP001211173">
    <property type="component" value="Unassembled WGS sequence"/>
</dbReference>
<dbReference type="Gene3D" id="2.60.40.10">
    <property type="entry name" value="Immunoglobulins"/>
    <property type="match status" value="1"/>
</dbReference>
<comment type="caution">
    <text evidence="1">The sequence shown here is derived from an EMBL/GenBank/DDBJ whole genome shotgun (WGS) entry which is preliminary data.</text>
</comment>
<dbReference type="RefSeq" id="WP_271919792.1">
    <property type="nucleotide sequence ID" value="NZ_JAQLWV010000017.1"/>
</dbReference>
<protein>
    <submittedName>
        <fullName evidence="1">Uncharacterized protein</fullName>
    </submittedName>
</protein>
<name>A0AAW6CFL3_FLAPL</name>
<sequence>MAQVYVWGKYNLNVKYEEDHSAHAPKQGDINNFWVGKSYSFSAVNGKYTLNNALEMSRENDAAQYPYAIDGAMTGDGVYYAEEAYGINKTAGWISSSGKLAYRIPDTLSGKIFYPVYYGVKTIKEKGAYIEDVTSESENTYPKDGISGNYYYVFKYAVPGVPSITVPGAAMIGHAVDISWEAADSAESYKLERRVDSGGWTQVYAGDDLTYTDTAQAEWTSVQYRISASISGVYGSLTVSNAVSIISASALVISGADGNLGTIKAPVSYSVTSDTGNQIKVTEIINGHERTLTPTSGQLITIPVSMLDPGAGAITIKASVQAASGAVNQTRNWTYTKTPLALPVDPYRVERMQGKECDIFPQTLAEAVFMPDGSSVAGPVIGRNVIRSYPVASGQSIQAGDVVDVVEGKVQKSAMPVENVKTVFDNGAATLGTSVLRLSDNLNVVCYLYQNGSTYWPCVHLIDDTGTVVGQTNRQVIENVNASNIMAARLSDTQFLVGYLKDRSLHVNVGTVSGKSISFKGSFGVDSAFNSYYAFATLPNGRVAVVYKAIIAGSSKLRVRVYTLSSSSLGSVYTRDVTGESQSYISAAAISEERVCICFADDNDGSKGKAVIAAINGSDAVTWGEVVTFEDSRILVPDVCVSGSDAIVFFKTTYTTPDVSNQHVRLLKVSNNVISLPNEKKTIWNRGSGNAENPISISQVGEKYVCLIPPGNSIYGSPAIVVSRNADALESGEAFQFCKNVAKALSACAVSGNNLIVAYADAGNSIYGTVTTLTISGNQIAGSFVDGSQDAIALKSGTAGQSIEVIYSGTVAADWVTEGQVISSPGVYGAGVLDGVLQVWSKDRPDNVVTGTYIGDGAPSQTIQLGFTPKAVLVCKNGILSRGYQSHYAEGLALDGYPAAESNSNVVSVVEGGFQVFDGTSANYNGRTNVASQKYYYLTWK</sequence>
<dbReference type="AlphaFoldDB" id="A0AAW6CFL3"/>
<dbReference type="InterPro" id="IPR013783">
    <property type="entry name" value="Ig-like_fold"/>
</dbReference>
<accession>A0AAW6CFL3</accession>
<organism evidence="1 2">
    <name type="scientific">Flavonifractor plautii</name>
    <name type="common">Fusobacterium plautii</name>
    <dbReference type="NCBI Taxonomy" id="292800"/>
    <lineage>
        <taxon>Bacteria</taxon>
        <taxon>Bacillati</taxon>
        <taxon>Bacillota</taxon>
        <taxon>Clostridia</taxon>
        <taxon>Eubacteriales</taxon>
        <taxon>Oscillospiraceae</taxon>
        <taxon>Flavonifractor</taxon>
    </lineage>
</organism>
<dbReference type="EMBL" id="JAQLWV010000017">
    <property type="protein sequence ID" value="MDB7933793.1"/>
    <property type="molecule type" value="Genomic_DNA"/>
</dbReference>
<proteinExistence type="predicted"/>